<name>A0A2T2WZB9_9FIRM</name>
<organism evidence="1 2">
    <name type="scientific">Sulfobacillus benefaciens</name>
    <dbReference type="NCBI Taxonomy" id="453960"/>
    <lineage>
        <taxon>Bacteria</taxon>
        <taxon>Bacillati</taxon>
        <taxon>Bacillota</taxon>
        <taxon>Clostridia</taxon>
        <taxon>Eubacteriales</taxon>
        <taxon>Clostridiales Family XVII. Incertae Sedis</taxon>
        <taxon>Sulfobacillus</taxon>
    </lineage>
</organism>
<dbReference type="Proteomes" id="UP000242699">
    <property type="component" value="Unassembled WGS sequence"/>
</dbReference>
<evidence type="ECO:0000313" key="1">
    <source>
        <dbReference type="EMBL" id="PSR27589.1"/>
    </source>
</evidence>
<dbReference type="AlphaFoldDB" id="A0A2T2WZB9"/>
<reference evidence="1 2" key="1">
    <citation type="journal article" date="2014" name="BMC Genomics">
        <title>Comparison of environmental and isolate Sulfobacillus genomes reveals diverse carbon, sulfur, nitrogen, and hydrogen metabolisms.</title>
        <authorList>
            <person name="Justice N.B."/>
            <person name="Norman A."/>
            <person name="Brown C.T."/>
            <person name="Singh A."/>
            <person name="Thomas B.C."/>
            <person name="Banfield J.F."/>
        </authorList>
    </citation>
    <scope>NUCLEOTIDE SEQUENCE [LARGE SCALE GENOMIC DNA]</scope>
    <source>
        <strain evidence="1">AMDSBA1</strain>
    </source>
</reference>
<gene>
    <name evidence="1" type="ORF">C7B43_11565</name>
</gene>
<evidence type="ECO:0000313" key="2">
    <source>
        <dbReference type="Proteomes" id="UP000242699"/>
    </source>
</evidence>
<accession>A0A2T2WZB9</accession>
<comment type="caution">
    <text evidence="1">The sequence shown here is derived from an EMBL/GenBank/DDBJ whole genome shotgun (WGS) entry which is preliminary data.</text>
</comment>
<proteinExistence type="predicted"/>
<sequence length="166" mass="18984">MCRSHVVTVAKTTEPDGDLAMTRRRSGYDEYLRKEEVFGDYFGDGRIFRHRPLLLFVTDPGTQPDQQIPFVFPVKKSGTRAERTRCSLGIAKMDYSPNNITVRHEFAAIFLLELDKWMMRVGRLVRRAAPGRPVPANSGQTHPEFRHHQAALALTFLLLHLAGEHR</sequence>
<dbReference type="EMBL" id="PXYT01000025">
    <property type="protein sequence ID" value="PSR27589.1"/>
    <property type="molecule type" value="Genomic_DNA"/>
</dbReference>
<protein>
    <submittedName>
        <fullName evidence="1">Uncharacterized protein</fullName>
    </submittedName>
</protein>